<comment type="caution">
    <text evidence="13">The sequence shown here is derived from an EMBL/GenBank/DDBJ whole genome shotgun (WGS) entry which is preliminary data.</text>
</comment>
<dbReference type="EMBL" id="BSFH01000007">
    <property type="protein sequence ID" value="GLK62828.1"/>
    <property type="molecule type" value="Genomic_DNA"/>
</dbReference>
<evidence type="ECO:0000256" key="9">
    <source>
        <dbReference type="ARBA" id="ARBA00032554"/>
    </source>
</evidence>
<name>A0AAD3NVZ8_9RHOB</name>
<dbReference type="HAMAP" id="MF_00061">
    <property type="entry name" value="IspE"/>
    <property type="match status" value="1"/>
</dbReference>
<evidence type="ECO:0000256" key="1">
    <source>
        <dbReference type="ARBA" id="ARBA00009684"/>
    </source>
</evidence>
<evidence type="ECO:0000259" key="11">
    <source>
        <dbReference type="Pfam" id="PF00288"/>
    </source>
</evidence>
<dbReference type="GO" id="GO:0016114">
    <property type="term" value="P:terpenoid biosynthetic process"/>
    <property type="evidence" value="ECO:0007669"/>
    <property type="project" value="UniProtKB-UniRule"/>
</dbReference>
<feature type="binding site" evidence="10">
    <location>
        <begin position="92"/>
        <end position="102"/>
    </location>
    <ligand>
        <name>ATP</name>
        <dbReference type="ChEBI" id="CHEBI:30616"/>
    </ligand>
</feature>
<dbReference type="InterPro" id="IPR004424">
    <property type="entry name" value="IspE"/>
</dbReference>
<evidence type="ECO:0000313" key="13">
    <source>
        <dbReference type="EMBL" id="GLK62828.1"/>
    </source>
</evidence>
<comment type="catalytic activity">
    <reaction evidence="10">
        <text>4-CDP-2-C-methyl-D-erythritol + ATP = 4-CDP-2-C-methyl-D-erythritol 2-phosphate + ADP + H(+)</text>
        <dbReference type="Rhea" id="RHEA:18437"/>
        <dbReference type="ChEBI" id="CHEBI:15378"/>
        <dbReference type="ChEBI" id="CHEBI:30616"/>
        <dbReference type="ChEBI" id="CHEBI:57823"/>
        <dbReference type="ChEBI" id="CHEBI:57919"/>
        <dbReference type="ChEBI" id="CHEBI:456216"/>
        <dbReference type="EC" id="2.7.1.148"/>
    </reaction>
</comment>
<protein>
    <recommendedName>
        <fullName evidence="3 10">4-diphosphocytidyl-2-C-methyl-D-erythritol kinase</fullName>
        <shortName evidence="10">CMK</shortName>
        <ecNumber evidence="2 10">2.7.1.148</ecNumber>
    </recommendedName>
    <alternativeName>
        <fullName evidence="9 10">4-(cytidine-5'-diphospho)-2-C-methyl-D-erythritol kinase</fullName>
    </alternativeName>
</protein>
<keyword evidence="8 10" id="KW-0414">Isoprene biosynthesis</keyword>
<dbReference type="SUPFAM" id="SSF54211">
    <property type="entry name" value="Ribosomal protein S5 domain 2-like"/>
    <property type="match status" value="1"/>
</dbReference>
<dbReference type="GO" id="GO:0050515">
    <property type="term" value="F:4-(cytidine 5'-diphospho)-2-C-methyl-D-erythritol kinase activity"/>
    <property type="evidence" value="ECO:0007669"/>
    <property type="project" value="UniProtKB-UniRule"/>
</dbReference>
<evidence type="ECO:0000256" key="6">
    <source>
        <dbReference type="ARBA" id="ARBA00022777"/>
    </source>
</evidence>
<feature type="domain" description="GHMP kinase C-terminal" evidence="12">
    <location>
        <begin position="200"/>
        <end position="256"/>
    </location>
</feature>
<keyword evidence="6 10" id="KW-0418">Kinase</keyword>
<dbReference type="PANTHER" id="PTHR43527">
    <property type="entry name" value="4-DIPHOSPHOCYTIDYL-2-C-METHYL-D-ERYTHRITOL KINASE, CHLOROPLASTIC"/>
    <property type="match status" value="1"/>
</dbReference>
<accession>A0AAD3NVZ8</accession>
<dbReference type="Proteomes" id="UP001143349">
    <property type="component" value="Unassembled WGS sequence"/>
</dbReference>
<dbReference type="Pfam" id="PF00288">
    <property type="entry name" value="GHMP_kinases_N"/>
    <property type="match status" value="1"/>
</dbReference>
<reference evidence="13" key="1">
    <citation type="journal article" date="2014" name="Int. J. Syst. Evol. Microbiol.">
        <title>Complete genome sequence of Corynebacterium casei LMG S-19264T (=DSM 44701T), isolated from a smear-ripened cheese.</title>
        <authorList>
            <consortium name="US DOE Joint Genome Institute (JGI-PGF)"/>
            <person name="Walter F."/>
            <person name="Albersmeier A."/>
            <person name="Kalinowski J."/>
            <person name="Ruckert C."/>
        </authorList>
    </citation>
    <scope>NUCLEOTIDE SEQUENCE</scope>
    <source>
        <strain evidence="13">VKM B-2222</strain>
    </source>
</reference>
<dbReference type="InterPro" id="IPR020568">
    <property type="entry name" value="Ribosomal_Su5_D2-typ_SF"/>
</dbReference>
<evidence type="ECO:0000259" key="12">
    <source>
        <dbReference type="Pfam" id="PF08544"/>
    </source>
</evidence>
<dbReference type="InterPro" id="IPR036554">
    <property type="entry name" value="GHMP_kinase_C_sf"/>
</dbReference>
<keyword evidence="7 10" id="KW-0067">ATP-binding</keyword>
<comment type="pathway">
    <text evidence="10">Isoprenoid biosynthesis; isopentenyl diphosphate biosynthesis via DXP pathway; isopentenyl diphosphate from 1-deoxy-D-xylulose 5-phosphate: step 3/6.</text>
</comment>
<dbReference type="NCBIfam" id="TIGR00154">
    <property type="entry name" value="ispE"/>
    <property type="match status" value="1"/>
</dbReference>
<feature type="active site" evidence="10">
    <location>
        <position position="124"/>
    </location>
</feature>
<evidence type="ECO:0000256" key="8">
    <source>
        <dbReference type="ARBA" id="ARBA00023229"/>
    </source>
</evidence>
<evidence type="ECO:0000256" key="4">
    <source>
        <dbReference type="ARBA" id="ARBA00022679"/>
    </source>
</evidence>
<dbReference type="PIRSF" id="PIRSF010376">
    <property type="entry name" value="IspE"/>
    <property type="match status" value="1"/>
</dbReference>
<reference evidence="13" key="2">
    <citation type="submission" date="2023-01" db="EMBL/GenBank/DDBJ databases">
        <authorList>
            <person name="Sun Q."/>
            <person name="Evtushenko L."/>
        </authorList>
    </citation>
    <scope>NUCLEOTIDE SEQUENCE</scope>
    <source>
        <strain evidence="13">VKM B-2222</strain>
    </source>
</reference>
<dbReference type="Gene3D" id="3.30.70.890">
    <property type="entry name" value="GHMP kinase, C-terminal domain"/>
    <property type="match status" value="1"/>
</dbReference>
<feature type="domain" description="GHMP kinase N-terminal" evidence="11">
    <location>
        <begin position="71"/>
        <end position="112"/>
    </location>
</feature>
<feature type="active site" evidence="10">
    <location>
        <position position="14"/>
    </location>
</feature>
<sequence>MTMPLTRREAAPAKLNLTLHVTGRRPDGYHLLDSLVVFLELGDVVTVAPGPLSLSLTGPFAQGLAAEPDNLCLRAARLAGREARITLEKNLPVASGIGGGSADAAAVLRALDARPERLEMLGADVPACLASRPVRMQGLGEILTPLPALPPLHVVLVNPGAAMSTPAVFKALGQRDNPPMPKHLPDFTNAEALVDFLRDCRNDLEAPAIALMPRIANCLAAIRDTDALLARMSGSGATCFGLFASAADAKAARDRILGTNPDWWVAASGLAPAKV</sequence>
<dbReference type="AlphaFoldDB" id="A0AAD3NVZ8"/>
<dbReference type="Gene3D" id="3.30.230.10">
    <property type="match status" value="1"/>
</dbReference>
<dbReference type="NCBIfam" id="NF011202">
    <property type="entry name" value="PRK14608.1"/>
    <property type="match status" value="1"/>
</dbReference>
<evidence type="ECO:0000256" key="10">
    <source>
        <dbReference type="HAMAP-Rule" id="MF_00061"/>
    </source>
</evidence>
<keyword evidence="4 10" id="KW-0808">Transferase</keyword>
<evidence type="ECO:0000313" key="14">
    <source>
        <dbReference type="Proteomes" id="UP001143349"/>
    </source>
</evidence>
<dbReference type="EC" id="2.7.1.148" evidence="2 10"/>
<comment type="similarity">
    <text evidence="1 10">Belongs to the GHMP kinase family. IspE subfamily.</text>
</comment>
<keyword evidence="5 10" id="KW-0547">Nucleotide-binding</keyword>
<dbReference type="GO" id="GO:0019288">
    <property type="term" value="P:isopentenyl diphosphate biosynthetic process, methylerythritol 4-phosphate pathway"/>
    <property type="evidence" value="ECO:0007669"/>
    <property type="project" value="UniProtKB-UniRule"/>
</dbReference>
<organism evidence="13 14">
    <name type="scientific">Paracoccus kondratievae</name>
    <dbReference type="NCBI Taxonomy" id="135740"/>
    <lineage>
        <taxon>Bacteria</taxon>
        <taxon>Pseudomonadati</taxon>
        <taxon>Pseudomonadota</taxon>
        <taxon>Alphaproteobacteria</taxon>
        <taxon>Rhodobacterales</taxon>
        <taxon>Paracoccaceae</taxon>
        <taxon>Paracoccus</taxon>
    </lineage>
</organism>
<dbReference type="SUPFAM" id="SSF55060">
    <property type="entry name" value="GHMP Kinase, C-terminal domain"/>
    <property type="match status" value="1"/>
</dbReference>
<dbReference type="InterPro" id="IPR013750">
    <property type="entry name" value="GHMP_kinase_C_dom"/>
</dbReference>
<evidence type="ECO:0000256" key="7">
    <source>
        <dbReference type="ARBA" id="ARBA00022840"/>
    </source>
</evidence>
<evidence type="ECO:0000256" key="3">
    <source>
        <dbReference type="ARBA" id="ARBA00017473"/>
    </source>
</evidence>
<proteinExistence type="inferred from homology"/>
<comment type="function">
    <text evidence="10">Catalyzes the phosphorylation of the position 2 hydroxy group of 4-diphosphocytidyl-2C-methyl-D-erythritol.</text>
</comment>
<dbReference type="PANTHER" id="PTHR43527:SF2">
    <property type="entry name" value="4-DIPHOSPHOCYTIDYL-2-C-METHYL-D-ERYTHRITOL KINASE, CHLOROPLASTIC"/>
    <property type="match status" value="1"/>
</dbReference>
<evidence type="ECO:0000256" key="2">
    <source>
        <dbReference type="ARBA" id="ARBA00012052"/>
    </source>
</evidence>
<dbReference type="InterPro" id="IPR006204">
    <property type="entry name" value="GHMP_kinase_N_dom"/>
</dbReference>
<gene>
    <name evidence="10 13" type="primary">ispE</name>
    <name evidence="13" type="ORF">GCM10017635_02960</name>
</gene>
<dbReference type="Pfam" id="PF08544">
    <property type="entry name" value="GHMP_kinases_C"/>
    <property type="match status" value="1"/>
</dbReference>
<evidence type="ECO:0000256" key="5">
    <source>
        <dbReference type="ARBA" id="ARBA00022741"/>
    </source>
</evidence>
<dbReference type="GO" id="GO:0005524">
    <property type="term" value="F:ATP binding"/>
    <property type="evidence" value="ECO:0007669"/>
    <property type="project" value="UniProtKB-UniRule"/>
</dbReference>
<keyword evidence="14" id="KW-1185">Reference proteome</keyword>
<dbReference type="InterPro" id="IPR014721">
    <property type="entry name" value="Ribsml_uS5_D2-typ_fold_subgr"/>
</dbReference>